<keyword evidence="2" id="KW-0472">Membrane</keyword>
<feature type="compositionally biased region" description="Basic residues" evidence="1">
    <location>
        <begin position="218"/>
        <end position="234"/>
    </location>
</feature>
<dbReference type="AlphaFoldDB" id="A0A1L7ULK0"/>
<feature type="transmembrane region" description="Helical" evidence="2">
    <location>
        <begin position="267"/>
        <end position="289"/>
    </location>
</feature>
<dbReference type="RefSeq" id="XP_041690894.1">
    <property type="nucleotide sequence ID" value="XM_041825522.1"/>
</dbReference>
<reference evidence="4" key="1">
    <citation type="journal article" date="2016" name="Genome Biol. Evol.">
        <title>Comparative 'omics' of the Fusarium fujikuroi species complex highlights differences in genetic potential and metabolite synthesis.</title>
        <authorList>
            <person name="Niehaus E.-M."/>
            <person name="Muensterkoetter M."/>
            <person name="Proctor R.H."/>
            <person name="Brown D.W."/>
            <person name="Sharon A."/>
            <person name="Idan Y."/>
            <person name="Oren-Young L."/>
            <person name="Sieber C.M."/>
            <person name="Novak O."/>
            <person name="Pencik A."/>
            <person name="Tarkowska D."/>
            <person name="Hromadova K."/>
            <person name="Freeman S."/>
            <person name="Maymon M."/>
            <person name="Elazar M."/>
            <person name="Youssef S.A."/>
            <person name="El-Shabrawy E.S.M."/>
            <person name="Shalaby A.B.A."/>
            <person name="Houterman P."/>
            <person name="Brock N.L."/>
            <person name="Burkhardt I."/>
            <person name="Tsavkelova E.A."/>
            <person name="Dickschat J.S."/>
            <person name="Galuszka P."/>
            <person name="Gueldener U."/>
            <person name="Tudzynski B."/>
        </authorList>
    </citation>
    <scope>NUCLEOTIDE SEQUENCE [LARGE SCALE GENOMIC DNA]</scope>
    <source>
        <strain evidence="4">MRC7560</strain>
    </source>
</reference>
<dbReference type="GeneID" id="65093479"/>
<keyword evidence="4" id="KW-1185">Reference proteome</keyword>
<keyword evidence="2" id="KW-1133">Transmembrane helix</keyword>
<evidence type="ECO:0000256" key="2">
    <source>
        <dbReference type="SAM" id="Phobius"/>
    </source>
</evidence>
<feature type="compositionally biased region" description="Basic and acidic residues" evidence="1">
    <location>
        <begin position="235"/>
        <end position="244"/>
    </location>
</feature>
<evidence type="ECO:0000256" key="1">
    <source>
        <dbReference type="SAM" id="MobiDB-lite"/>
    </source>
</evidence>
<dbReference type="Proteomes" id="UP000184255">
    <property type="component" value="Unassembled WGS sequence"/>
</dbReference>
<name>A0A1L7ULK0_FUSMA</name>
<sequence length="301" mass="33968">MAIKPIQAFNLNKENGDADFLPILCSFLSLLYGTRRTPWLTPSEMTFCRTQLEKFGPQQFTANLRDRLFSQMSMAIMPWSSTRYALQGHFEIASKIMTRKGNPFKILREIPSHPVDRSKQDILRHVNKVGRFNIPLEEINDSNVDAILVLCIGLLGGERGEAFVIEQVVHIAPIALSYAEHHTNNPLFFGPVVSPPPIAPLFQQPLPSPASPAGRSITRGRCRRRSLSHSRSRSRSRESSRSTDRSCAPPSGSWRHDFHTWIASVNIYKFGGVLFITGGLLFYMLALFLSSSRIIVLRMEM</sequence>
<feature type="region of interest" description="Disordered" evidence="1">
    <location>
        <begin position="204"/>
        <end position="252"/>
    </location>
</feature>
<accession>A0A1L7ULK0</accession>
<evidence type="ECO:0000313" key="4">
    <source>
        <dbReference type="Proteomes" id="UP000184255"/>
    </source>
</evidence>
<comment type="caution">
    <text evidence="3">The sequence shown here is derived from an EMBL/GenBank/DDBJ whole genome shotgun (WGS) entry which is preliminary data.</text>
</comment>
<dbReference type="EMBL" id="FCQH01000022">
    <property type="protein sequence ID" value="CVL08106.1"/>
    <property type="molecule type" value="Genomic_DNA"/>
</dbReference>
<organism evidence="3 4">
    <name type="scientific">Fusarium mangiferae</name>
    <name type="common">Mango malformation disease fungus</name>
    <dbReference type="NCBI Taxonomy" id="192010"/>
    <lineage>
        <taxon>Eukaryota</taxon>
        <taxon>Fungi</taxon>
        <taxon>Dikarya</taxon>
        <taxon>Ascomycota</taxon>
        <taxon>Pezizomycotina</taxon>
        <taxon>Sordariomycetes</taxon>
        <taxon>Hypocreomycetidae</taxon>
        <taxon>Hypocreales</taxon>
        <taxon>Nectriaceae</taxon>
        <taxon>Fusarium</taxon>
        <taxon>Fusarium fujikuroi species complex</taxon>
    </lineage>
</organism>
<evidence type="ECO:0000313" key="3">
    <source>
        <dbReference type="EMBL" id="CVL08106.1"/>
    </source>
</evidence>
<proteinExistence type="predicted"/>
<dbReference type="VEuPathDB" id="FungiDB:FMAN_14230"/>
<keyword evidence="2" id="KW-0812">Transmembrane</keyword>
<gene>
    <name evidence="3" type="ORF">FMAN_14230</name>
</gene>
<protein>
    <submittedName>
        <fullName evidence="3">Uncharacterized protein</fullName>
    </submittedName>
</protein>